<dbReference type="InterPro" id="IPR007159">
    <property type="entry name" value="SpoVT-AbrB_dom"/>
</dbReference>
<evidence type="ECO:0000256" key="1">
    <source>
        <dbReference type="PROSITE-ProRule" id="PRU01076"/>
    </source>
</evidence>
<keyword evidence="4" id="KW-1185">Reference proteome</keyword>
<keyword evidence="1" id="KW-0238">DNA-binding</keyword>
<dbReference type="InterPro" id="IPR039052">
    <property type="entry name" value="Antitox_PemI-like"/>
</dbReference>
<name>A0A2T4U1L6_9BACT</name>
<dbReference type="Gene3D" id="2.10.260.10">
    <property type="match status" value="1"/>
</dbReference>
<comment type="caution">
    <text evidence="3">The sequence shown here is derived from an EMBL/GenBank/DDBJ whole genome shotgun (WGS) entry which is preliminary data.</text>
</comment>
<evidence type="ECO:0000259" key="2">
    <source>
        <dbReference type="PROSITE" id="PS51740"/>
    </source>
</evidence>
<dbReference type="OrthoDB" id="9795766at2"/>
<feature type="domain" description="SpoVT-AbrB" evidence="2">
    <location>
        <begin position="3"/>
        <end position="48"/>
    </location>
</feature>
<dbReference type="SUPFAM" id="SSF89447">
    <property type="entry name" value="AbrB/MazE/MraZ-like"/>
    <property type="match status" value="1"/>
</dbReference>
<evidence type="ECO:0000313" key="3">
    <source>
        <dbReference type="EMBL" id="PTL37228.1"/>
    </source>
</evidence>
<organism evidence="3 4">
    <name type="scientific">Candidatus Methylomirabilis limnetica</name>
    <dbReference type="NCBI Taxonomy" id="2033718"/>
    <lineage>
        <taxon>Bacteria</taxon>
        <taxon>Candidatus Methylomirabilota</taxon>
        <taxon>Candidatus Methylomirabilia</taxon>
        <taxon>Candidatus Methylomirabilales</taxon>
        <taxon>Candidatus Methylomirabilaceae</taxon>
        <taxon>Candidatus Methylomirabilis</taxon>
    </lineage>
</organism>
<dbReference type="GO" id="GO:0003677">
    <property type="term" value="F:DNA binding"/>
    <property type="evidence" value="ECO:0007669"/>
    <property type="project" value="UniProtKB-UniRule"/>
</dbReference>
<dbReference type="RefSeq" id="WP_107560910.1">
    <property type="nucleotide sequence ID" value="NZ_NVQC01000006.1"/>
</dbReference>
<dbReference type="EMBL" id="NVQC01000006">
    <property type="protein sequence ID" value="PTL37228.1"/>
    <property type="molecule type" value="Genomic_DNA"/>
</dbReference>
<reference evidence="4" key="2">
    <citation type="journal article" date="2018" name="Environ. Microbiol.">
        <title>Bloom of a denitrifying methanotroph, 'Candidatus Methylomirabilis limnetica', in a deep stratified lake.</title>
        <authorList>
            <person name="Graf J.S."/>
            <person name="Mayr M.J."/>
            <person name="Marchant H.K."/>
            <person name="Tienken D."/>
            <person name="Hach P.F."/>
            <person name="Brand A."/>
            <person name="Schubert C.J."/>
            <person name="Kuypers M.M."/>
            <person name="Milucka J."/>
        </authorList>
    </citation>
    <scope>NUCLEOTIDE SEQUENCE [LARGE SCALE GENOMIC DNA]</scope>
    <source>
        <strain evidence="4">Zug</strain>
    </source>
</reference>
<accession>A0A2T4U1L6</accession>
<evidence type="ECO:0000313" key="4">
    <source>
        <dbReference type="Proteomes" id="UP000241436"/>
    </source>
</evidence>
<dbReference type="PANTHER" id="PTHR40516:SF1">
    <property type="entry name" value="ANTITOXIN CHPS-RELATED"/>
    <property type="match status" value="1"/>
</dbReference>
<reference evidence="3 4" key="1">
    <citation type="submission" date="2017-09" db="EMBL/GenBank/DDBJ databases">
        <title>Bloom of a denitrifying methanotroph, Candidatus Methylomirabilis limnetica, in a deep stratified lake.</title>
        <authorList>
            <person name="Graf J.S."/>
            <person name="Marchant H.K."/>
            <person name="Tienken D."/>
            <person name="Hach P.F."/>
            <person name="Brand A."/>
            <person name="Schubert C.J."/>
            <person name="Kuypers M.M."/>
            <person name="Milucka J."/>
        </authorList>
    </citation>
    <scope>NUCLEOTIDE SEQUENCE [LARGE SCALE GENOMIC DNA]</scope>
    <source>
        <strain evidence="3 4">Zug</strain>
    </source>
</reference>
<dbReference type="PANTHER" id="PTHR40516">
    <property type="entry name" value="ANTITOXIN CHPS-RELATED"/>
    <property type="match status" value="1"/>
</dbReference>
<dbReference type="InterPro" id="IPR037914">
    <property type="entry name" value="SpoVT-AbrB_sf"/>
</dbReference>
<dbReference type="PROSITE" id="PS51740">
    <property type="entry name" value="SPOVT_ABRB"/>
    <property type="match status" value="1"/>
</dbReference>
<dbReference type="Pfam" id="PF04014">
    <property type="entry name" value="MazE_antitoxin"/>
    <property type="match status" value="1"/>
</dbReference>
<dbReference type="Proteomes" id="UP000241436">
    <property type="component" value="Unassembled WGS sequence"/>
</dbReference>
<dbReference type="SMART" id="SM00966">
    <property type="entry name" value="SpoVT_AbrB"/>
    <property type="match status" value="1"/>
</dbReference>
<dbReference type="GO" id="GO:0097351">
    <property type="term" value="F:toxin sequestering activity"/>
    <property type="evidence" value="ECO:0007669"/>
    <property type="project" value="InterPro"/>
</dbReference>
<dbReference type="AlphaFoldDB" id="A0A2T4U1L6"/>
<sequence length="82" mass="9270">MVTKIQKWGNSQGLRLAKHVLEEAHISLGDDVEVRAKDGVIVIAPVRRVRGKHSLQKLVSRIPSDYEAEEIDWGQPVGRESW</sequence>
<protein>
    <submittedName>
        <fullName evidence="3">Transcriptional regulator/antitoxin, MazE</fullName>
    </submittedName>
</protein>
<proteinExistence type="predicted"/>
<gene>
    <name evidence="3" type="ORF">CLG94_00285</name>
</gene>